<organism evidence="1 2">
    <name type="scientific">Listeria aquatica FSL S10-1188</name>
    <dbReference type="NCBI Taxonomy" id="1265818"/>
    <lineage>
        <taxon>Bacteria</taxon>
        <taxon>Bacillati</taxon>
        <taxon>Bacillota</taxon>
        <taxon>Bacilli</taxon>
        <taxon>Bacillales</taxon>
        <taxon>Listeriaceae</taxon>
        <taxon>Listeria</taxon>
    </lineage>
</organism>
<sequence length="72" mass="8119">MTHSFLAAVVVPLALFALVWGWTMQVEKHKKNRTLDDANLALCEFNWRARLSLYGSLLLNTKNPSQLTAGVF</sequence>
<comment type="caution">
    <text evidence="1">The sequence shown here is derived from an EMBL/GenBank/DDBJ whole genome shotgun (WGS) entry which is preliminary data.</text>
</comment>
<evidence type="ECO:0000313" key="1">
    <source>
        <dbReference type="EMBL" id="EUJ21404.1"/>
    </source>
</evidence>
<keyword evidence="2" id="KW-1185">Reference proteome</keyword>
<name>W7B2G8_9LIST</name>
<accession>W7B2G8</accession>
<proteinExistence type="predicted"/>
<reference evidence="1 2" key="1">
    <citation type="journal article" date="2014" name="Int. J. Syst. Evol. Microbiol.">
        <title>Listeria floridensis sp. nov., Listeria aquatica sp. nov., Listeria cornellensis sp. nov., Listeria riparia sp. nov. and Listeria grandensis sp. nov., from agricultural and natural environments.</title>
        <authorList>
            <person name="den Bakker H.C."/>
            <person name="Warchocki S."/>
            <person name="Wright E.M."/>
            <person name="Allred A.F."/>
            <person name="Ahlstrom C."/>
            <person name="Manuel C.S."/>
            <person name="Stasiewicz M.J."/>
            <person name="Burrell A."/>
            <person name="Roof S."/>
            <person name="Strawn L."/>
            <person name="Fortes E.D."/>
            <person name="Nightingale K.K."/>
            <person name="Kephart D."/>
            <person name="Wiedmann M."/>
        </authorList>
    </citation>
    <scope>NUCLEOTIDE SEQUENCE [LARGE SCALE GENOMIC DNA]</scope>
    <source>
        <strain evidence="1 2">FSL S10-1188</strain>
    </source>
</reference>
<dbReference type="Proteomes" id="UP000019246">
    <property type="component" value="Unassembled WGS sequence"/>
</dbReference>
<dbReference type="AlphaFoldDB" id="W7B2G8"/>
<dbReference type="PATRIC" id="fig|1265818.5.peg.320"/>
<evidence type="ECO:0000313" key="2">
    <source>
        <dbReference type="Proteomes" id="UP000019246"/>
    </source>
</evidence>
<protein>
    <submittedName>
        <fullName evidence="1">Membrane protein</fullName>
    </submittedName>
</protein>
<dbReference type="EMBL" id="AOCG01000002">
    <property type="protein sequence ID" value="EUJ21404.1"/>
    <property type="molecule type" value="Genomic_DNA"/>
</dbReference>
<gene>
    <name evidence="1" type="ORF">MAQA_01587</name>
</gene>
<dbReference type="STRING" id="1265818.MAQA_01587"/>